<dbReference type="RefSeq" id="WP_080867519.1">
    <property type="nucleotide sequence ID" value="NZ_LT009732.1"/>
</dbReference>
<feature type="domain" description="HTH marR-type" evidence="1">
    <location>
        <begin position="5"/>
        <end position="135"/>
    </location>
</feature>
<dbReference type="Gene3D" id="1.10.10.10">
    <property type="entry name" value="Winged helix-like DNA-binding domain superfamily/Winged helix DNA-binding domain"/>
    <property type="match status" value="1"/>
</dbReference>
<dbReference type="GO" id="GO:0006950">
    <property type="term" value="P:response to stress"/>
    <property type="evidence" value="ECO:0007669"/>
    <property type="project" value="TreeGrafter"/>
</dbReference>
<dbReference type="Pfam" id="PF12802">
    <property type="entry name" value="MarR_2"/>
    <property type="match status" value="1"/>
</dbReference>
<dbReference type="SUPFAM" id="SSF46785">
    <property type="entry name" value="Winged helix' DNA-binding domain"/>
    <property type="match status" value="1"/>
</dbReference>
<protein>
    <submittedName>
        <fullName evidence="2">Putative MarR-family transcriptional regulator</fullName>
    </submittedName>
</protein>
<dbReference type="GO" id="GO:0003700">
    <property type="term" value="F:DNA-binding transcription factor activity"/>
    <property type="evidence" value="ECO:0007669"/>
    <property type="project" value="InterPro"/>
</dbReference>
<dbReference type="EMBL" id="FBWC01000035">
    <property type="protein sequence ID" value="CUX65258.1"/>
    <property type="molecule type" value="Genomic_DNA"/>
</dbReference>
<dbReference type="Proteomes" id="UP000191897">
    <property type="component" value="Unassembled WGS sequence"/>
</dbReference>
<dbReference type="PROSITE" id="PS50995">
    <property type="entry name" value="HTH_MARR_2"/>
    <property type="match status" value="1"/>
</dbReference>
<dbReference type="InterPro" id="IPR036390">
    <property type="entry name" value="WH_DNA-bd_sf"/>
</dbReference>
<reference evidence="2 3" key="1">
    <citation type="submission" date="2016-01" db="EMBL/GenBank/DDBJ databases">
        <authorList>
            <person name="Oliw E.H."/>
        </authorList>
    </citation>
    <scope>NUCLEOTIDE SEQUENCE [LARGE SCALE GENOMIC DNA]</scope>
    <source>
        <strain evidence="2 3">Kerr 14</strain>
    </source>
</reference>
<evidence type="ECO:0000313" key="3">
    <source>
        <dbReference type="Proteomes" id="UP000191897"/>
    </source>
</evidence>
<evidence type="ECO:0000313" key="2">
    <source>
        <dbReference type="EMBL" id="CUX65258.1"/>
    </source>
</evidence>
<organism evidence="2 3">
    <name type="scientific">Agrobacterium tumefaciens str. Kerr 14</name>
    <dbReference type="NCBI Taxonomy" id="1183424"/>
    <lineage>
        <taxon>Bacteria</taxon>
        <taxon>Pseudomonadati</taxon>
        <taxon>Pseudomonadota</taxon>
        <taxon>Alphaproteobacteria</taxon>
        <taxon>Hyphomicrobiales</taxon>
        <taxon>Rhizobiaceae</taxon>
        <taxon>Rhizobium/Agrobacterium group</taxon>
        <taxon>Agrobacterium</taxon>
        <taxon>Agrobacterium tumefaciens complex</taxon>
    </lineage>
</organism>
<dbReference type="PANTHER" id="PTHR33164">
    <property type="entry name" value="TRANSCRIPTIONAL REGULATOR, MARR FAMILY"/>
    <property type="match status" value="1"/>
</dbReference>
<dbReference type="PANTHER" id="PTHR33164:SF103">
    <property type="entry name" value="REGULATORY PROTEIN MARR"/>
    <property type="match status" value="1"/>
</dbReference>
<sequence length="136" mass="15062">MSIPLDILGRLIKQLQARHHRLFDSRLGEIGSSLAQWDALRAIDRNPGASSHALAEYTFQTDQSFGALAGRLLDKGLVQRLEGKGRAIHYELTERGQQILSQGTKLTDDVLASSFAPLQEDEREILLGLLTRLSQA</sequence>
<dbReference type="InterPro" id="IPR039422">
    <property type="entry name" value="MarR/SlyA-like"/>
</dbReference>
<evidence type="ECO:0000259" key="1">
    <source>
        <dbReference type="PROSITE" id="PS50995"/>
    </source>
</evidence>
<accession>A0A1S7SBF6</accession>
<dbReference type="AlphaFoldDB" id="A0A1S7SBF6"/>
<dbReference type="InterPro" id="IPR000835">
    <property type="entry name" value="HTH_MarR-typ"/>
</dbReference>
<dbReference type="InterPro" id="IPR036388">
    <property type="entry name" value="WH-like_DNA-bd_sf"/>
</dbReference>
<gene>
    <name evidence="2" type="ORF">AGR4C_pa40035</name>
</gene>
<dbReference type="SMART" id="SM00347">
    <property type="entry name" value="HTH_MARR"/>
    <property type="match status" value="1"/>
</dbReference>
<proteinExistence type="predicted"/>
<name>A0A1S7SBF6_AGRTU</name>